<gene>
    <name evidence="12" type="ORF">COU30_05610</name>
</gene>
<keyword evidence="4" id="KW-0479">Metal-binding</keyword>
<proteinExistence type="predicted"/>
<comment type="cofactor">
    <cofactor evidence="2">
        <name>Co(2+)</name>
        <dbReference type="ChEBI" id="CHEBI:48828"/>
    </cofactor>
</comment>
<keyword evidence="6" id="KW-0862">Zinc</keyword>
<evidence type="ECO:0000313" key="13">
    <source>
        <dbReference type="Proteomes" id="UP000228528"/>
    </source>
</evidence>
<dbReference type="InterPro" id="IPR030960">
    <property type="entry name" value="DHQS/DOIS_N"/>
</dbReference>
<evidence type="ECO:0000313" key="12">
    <source>
        <dbReference type="EMBL" id="PIR76866.1"/>
    </source>
</evidence>
<evidence type="ECO:0000256" key="7">
    <source>
        <dbReference type="ARBA" id="ARBA00023027"/>
    </source>
</evidence>
<dbReference type="GO" id="GO:0000166">
    <property type="term" value="F:nucleotide binding"/>
    <property type="evidence" value="ECO:0007669"/>
    <property type="project" value="UniProtKB-KW"/>
</dbReference>
<dbReference type="Pfam" id="PF01761">
    <property type="entry name" value="DHQ_synthase"/>
    <property type="match status" value="1"/>
</dbReference>
<keyword evidence="7" id="KW-0520">NAD</keyword>
<evidence type="ECO:0000259" key="10">
    <source>
        <dbReference type="Pfam" id="PF12804"/>
    </source>
</evidence>
<protein>
    <recommendedName>
        <fullName evidence="14">3-dehydroquinate synthase domain-containing protein</fullName>
    </recommendedName>
</protein>
<evidence type="ECO:0000256" key="4">
    <source>
        <dbReference type="ARBA" id="ARBA00022723"/>
    </source>
</evidence>
<organism evidence="12 13">
    <name type="scientific">Candidatus Magasanikbacteria bacterium CG10_big_fil_rev_8_21_14_0_10_38_6</name>
    <dbReference type="NCBI Taxonomy" id="1974647"/>
    <lineage>
        <taxon>Bacteria</taxon>
        <taxon>Candidatus Magasanikiibacteriota</taxon>
    </lineage>
</organism>
<evidence type="ECO:0000256" key="3">
    <source>
        <dbReference type="ARBA" id="ARBA00001947"/>
    </source>
</evidence>
<evidence type="ECO:0000256" key="8">
    <source>
        <dbReference type="ARBA" id="ARBA00023239"/>
    </source>
</evidence>
<name>A0A2M6NZH0_9BACT</name>
<evidence type="ECO:0000259" key="11">
    <source>
        <dbReference type="Pfam" id="PF24621"/>
    </source>
</evidence>
<keyword evidence="5" id="KW-0547">Nucleotide-binding</keyword>
<evidence type="ECO:0000256" key="6">
    <source>
        <dbReference type="ARBA" id="ARBA00022833"/>
    </source>
</evidence>
<dbReference type="FunFam" id="3.40.50.1970:FF:000007">
    <property type="entry name" value="Pentafunctional AROM polypeptide"/>
    <property type="match status" value="1"/>
</dbReference>
<evidence type="ECO:0008006" key="14">
    <source>
        <dbReference type="Google" id="ProtNLM"/>
    </source>
</evidence>
<keyword evidence="8" id="KW-0456">Lyase</keyword>
<evidence type="ECO:0000256" key="2">
    <source>
        <dbReference type="ARBA" id="ARBA00001941"/>
    </source>
</evidence>
<dbReference type="Gene3D" id="3.90.550.10">
    <property type="entry name" value="Spore Coat Polysaccharide Biosynthesis Protein SpsA, Chain A"/>
    <property type="match status" value="1"/>
</dbReference>
<comment type="caution">
    <text evidence="12">The sequence shown here is derived from an EMBL/GenBank/DDBJ whole genome shotgun (WGS) entry which is preliminary data.</text>
</comment>
<sequence length="635" mass="71534">MSSKNINIGVILAGGLGRRLDIFETPKPLVKVGGETLIMRSVKRYEEMGVENIVIVIRKYDSLIKKELFEKKNITYIEIDHDANMISAMKSISTLIDSGFIANDFFVSMCDLVFQESPLSAFTFEGDVEVLVGARAMYGVDSGATVHVHLVDGKLIYEDTGSTGLPLYEAGLYRLSLNGYFDLMGFVDDTTRTCSDVLAKYGNANDIFSAEFKHRWFDINLPVDLIRAESFLCRNVGVSEDHPTPSYTALIPSTVYDYDKKLRFDVVIERGILDHIDQYEIIPHESFYSPHYIVVDRNIDKFYGENIYKQFKGLGYRIEKILVDPGENTKSISEYIRLADYMISQGIDKKSIIMSVGGGVVKDLAGFLASTIYRGIGFVSFPTTVLSQSDAAIALKQGVNGTLGKNMLGSYYSPLKVIVDPATLMTLEDKYVYDGLAECLKQAFAQDVDFYTFFDEYNGEIKNLDFLEEVVRRASTLKVDSISQDYDEEKIALVNQYGHEVGHAVEHLSGYRLLHGESVAIGMRVSAELSRVLGICDDDTVEKQIAMLQKYNLPHTIPDDIDFQAILDSMKFSKKYHGNQARFVLVDRIGSIWHNDNYYFVTCNDIHLEEAIRRSYATLDISHIVQSEYGIHPTK</sequence>
<accession>A0A2M6NZH0</accession>
<dbReference type="Pfam" id="PF24621">
    <property type="entry name" value="DHQS_C"/>
    <property type="match status" value="1"/>
</dbReference>
<feature type="non-terminal residue" evidence="12">
    <location>
        <position position="635"/>
    </location>
</feature>
<comment type="cofactor">
    <cofactor evidence="1">
        <name>NAD(+)</name>
        <dbReference type="ChEBI" id="CHEBI:57540"/>
    </cofactor>
</comment>
<evidence type="ECO:0000256" key="1">
    <source>
        <dbReference type="ARBA" id="ARBA00001911"/>
    </source>
</evidence>
<dbReference type="InterPro" id="IPR029044">
    <property type="entry name" value="Nucleotide-diphossugar_trans"/>
</dbReference>
<dbReference type="InterPro" id="IPR050071">
    <property type="entry name" value="Dehydroquinate_synthase"/>
</dbReference>
<dbReference type="InterPro" id="IPR056179">
    <property type="entry name" value="DHQS_C"/>
</dbReference>
<dbReference type="AlphaFoldDB" id="A0A2M6NZH0"/>
<dbReference type="SUPFAM" id="SSF53448">
    <property type="entry name" value="Nucleotide-diphospho-sugar transferases"/>
    <property type="match status" value="1"/>
</dbReference>
<evidence type="ECO:0000259" key="9">
    <source>
        <dbReference type="Pfam" id="PF01761"/>
    </source>
</evidence>
<dbReference type="GO" id="GO:0003856">
    <property type="term" value="F:3-dehydroquinate synthase activity"/>
    <property type="evidence" value="ECO:0007669"/>
    <property type="project" value="TreeGrafter"/>
</dbReference>
<dbReference type="Gene3D" id="3.40.50.1970">
    <property type="match status" value="1"/>
</dbReference>
<evidence type="ECO:0000256" key="5">
    <source>
        <dbReference type="ARBA" id="ARBA00022741"/>
    </source>
</evidence>
<feature type="domain" description="3-dehydroquinate synthase C-terminal" evidence="11">
    <location>
        <begin position="435"/>
        <end position="575"/>
    </location>
</feature>
<dbReference type="PANTHER" id="PTHR43622">
    <property type="entry name" value="3-DEHYDROQUINATE SYNTHASE"/>
    <property type="match status" value="1"/>
</dbReference>
<dbReference type="EMBL" id="PFBW01000232">
    <property type="protein sequence ID" value="PIR76866.1"/>
    <property type="molecule type" value="Genomic_DNA"/>
</dbReference>
<dbReference type="Proteomes" id="UP000228528">
    <property type="component" value="Unassembled WGS sequence"/>
</dbReference>
<dbReference type="Gene3D" id="1.20.1090.10">
    <property type="entry name" value="Dehydroquinate synthase-like - alpha domain"/>
    <property type="match status" value="1"/>
</dbReference>
<dbReference type="GO" id="GO:0046872">
    <property type="term" value="F:metal ion binding"/>
    <property type="evidence" value="ECO:0007669"/>
    <property type="project" value="UniProtKB-KW"/>
</dbReference>
<feature type="domain" description="MobA-like NTP transferase" evidence="10">
    <location>
        <begin position="9"/>
        <end position="115"/>
    </location>
</feature>
<dbReference type="Pfam" id="PF12804">
    <property type="entry name" value="NTP_transf_3"/>
    <property type="match status" value="1"/>
</dbReference>
<dbReference type="SUPFAM" id="SSF56796">
    <property type="entry name" value="Dehydroquinate synthase-like"/>
    <property type="match status" value="1"/>
</dbReference>
<dbReference type="GO" id="GO:0016779">
    <property type="term" value="F:nucleotidyltransferase activity"/>
    <property type="evidence" value="ECO:0007669"/>
    <property type="project" value="UniProtKB-ARBA"/>
</dbReference>
<comment type="cofactor">
    <cofactor evidence="3">
        <name>Zn(2+)</name>
        <dbReference type="ChEBI" id="CHEBI:29105"/>
    </cofactor>
</comment>
<reference evidence="13" key="1">
    <citation type="submission" date="2017-09" db="EMBL/GenBank/DDBJ databases">
        <title>Depth-based differentiation of microbial function through sediment-hosted aquifers and enrichment of novel symbionts in the deep terrestrial subsurface.</title>
        <authorList>
            <person name="Probst A.J."/>
            <person name="Ladd B."/>
            <person name="Jarett J.K."/>
            <person name="Geller-Mcgrath D.E."/>
            <person name="Sieber C.M.K."/>
            <person name="Emerson J.B."/>
            <person name="Anantharaman K."/>
            <person name="Thomas B.C."/>
            <person name="Malmstrom R."/>
            <person name="Stieglmeier M."/>
            <person name="Klingl A."/>
            <person name="Woyke T."/>
            <person name="Ryan C.M."/>
            <person name="Banfield J.F."/>
        </authorList>
    </citation>
    <scope>NUCLEOTIDE SEQUENCE [LARGE SCALE GENOMIC DNA]</scope>
</reference>
<feature type="domain" description="3-dehydroquinate synthase N-terminal" evidence="9">
    <location>
        <begin position="321"/>
        <end position="431"/>
    </location>
</feature>
<dbReference type="PANTHER" id="PTHR43622:SF1">
    <property type="entry name" value="3-DEHYDROQUINATE SYNTHASE"/>
    <property type="match status" value="1"/>
</dbReference>
<dbReference type="InterPro" id="IPR025877">
    <property type="entry name" value="MobA-like_NTP_Trfase"/>
</dbReference>